<dbReference type="InterPro" id="IPR029016">
    <property type="entry name" value="GAF-like_dom_sf"/>
</dbReference>
<keyword evidence="4" id="KW-0808">Transferase</keyword>
<dbReference type="NCBIfam" id="TIGR00229">
    <property type="entry name" value="sensory_box"/>
    <property type="match status" value="1"/>
</dbReference>
<dbReference type="GO" id="GO:0000155">
    <property type="term" value="F:phosphorelay sensor kinase activity"/>
    <property type="evidence" value="ECO:0007669"/>
    <property type="project" value="InterPro"/>
</dbReference>
<dbReference type="SUPFAM" id="SSF55785">
    <property type="entry name" value="PYP-like sensor domain (PAS domain)"/>
    <property type="match status" value="1"/>
</dbReference>
<dbReference type="FunFam" id="3.30.565.10:FF:000006">
    <property type="entry name" value="Sensor histidine kinase WalK"/>
    <property type="match status" value="1"/>
</dbReference>
<dbReference type="Pfam" id="PF13426">
    <property type="entry name" value="PAS_9"/>
    <property type="match status" value="1"/>
</dbReference>
<dbReference type="SMART" id="SM00448">
    <property type="entry name" value="REC"/>
    <property type="match status" value="1"/>
</dbReference>
<dbReference type="SUPFAM" id="SSF47384">
    <property type="entry name" value="Homodimeric domain of signal transducing histidine kinase"/>
    <property type="match status" value="1"/>
</dbReference>
<dbReference type="PROSITE" id="PS50112">
    <property type="entry name" value="PAS"/>
    <property type="match status" value="1"/>
</dbReference>
<dbReference type="PROSITE" id="PS50113">
    <property type="entry name" value="PAC"/>
    <property type="match status" value="1"/>
</dbReference>
<dbReference type="InterPro" id="IPR003018">
    <property type="entry name" value="GAF"/>
</dbReference>
<dbReference type="InterPro" id="IPR036097">
    <property type="entry name" value="HisK_dim/P_sf"/>
</dbReference>
<evidence type="ECO:0000256" key="5">
    <source>
        <dbReference type="ARBA" id="ARBA00022777"/>
    </source>
</evidence>
<dbReference type="SMART" id="SM00388">
    <property type="entry name" value="HisKA"/>
    <property type="match status" value="1"/>
</dbReference>
<dbReference type="InterPro" id="IPR001610">
    <property type="entry name" value="PAC"/>
</dbReference>
<dbReference type="InterPro" id="IPR003661">
    <property type="entry name" value="HisK_dim/P_dom"/>
</dbReference>
<dbReference type="InterPro" id="IPR003594">
    <property type="entry name" value="HATPase_dom"/>
</dbReference>
<evidence type="ECO:0000256" key="6">
    <source>
        <dbReference type="PROSITE-ProRule" id="PRU00169"/>
    </source>
</evidence>
<comment type="caution">
    <text evidence="11">The sequence shown here is derived from an EMBL/GenBank/DDBJ whole genome shotgun (WGS) entry which is preliminary data.</text>
</comment>
<dbReference type="CDD" id="cd00130">
    <property type="entry name" value="PAS"/>
    <property type="match status" value="1"/>
</dbReference>
<dbReference type="SMART" id="SM00086">
    <property type="entry name" value="PAC"/>
    <property type="match status" value="2"/>
</dbReference>
<dbReference type="GO" id="GO:0005886">
    <property type="term" value="C:plasma membrane"/>
    <property type="evidence" value="ECO:0007669"/>
    <property type="project" value="TreeGrafter"/>
</dbReference>
<dbReference type="SMART" id="SM00091">
    <property type="entry name" value="PAS"/>
    <property type="match status" value="1"/>
</dbReference>
<dbReference type="SUPFAM" id="SSF55781">
    <property type="entry name" value="GAF domain-like"/>
    <property type="match status" value="1"/>
</dbReference>
<dbReference type="AlphaFoldDB" id="A0A0E9LYA6"/>
<evidence type="ECO:0000259" key="7">
    <source>
        <dbReference type="PROSITE" id="PS50109"/>
    </source>
</evidence>
<evidence type="ECO:0000313" key="12">
    <source>
        <dbReference type="Proteomes" id="UP000032900"/>
    </source>
</evidence>
<dbReference type="STRING" id="1236989.JCM15548_12363"/>
<dbReference type="SMART" id="SM00065">
    <property type="entry name" value="GAF"/>
    <property type="match status" value="1"/>
</dbReference>
<proteinExistence type="predicted"/>
<comment type="catalytic activity">
    <reaction evidence="1">
        <text>ATP + protein L-histidine = ADP + protein N-phospho-L-histidine.</text>
        <dbReference type="EC" id="2.7.13.3"/>
    </reaction>
</comment>
<dbReference type="Pfam" id="PF00072">
    <property type="entry name" value="Response_reg"/>
    <property type="match status" value="1"/>
</dbReference>
<dbReference type="Gene3D" id="3.30.450.40">
    <property type="match status" value="1"/>
</dbReference>
<reference evidence="11 12" key="1">
    <citation type="journal article" date="2015" name="Microbes Environ.">
        <title>Distribution and evolution of nitrogen fixation genes in the phylum bacteroidetes.</title>
        <authorList>
            <person name="Inoue J."/>
            <person name="Oshima K."/>
            <person name="Suda W."/>
            <person name="Sakamoto M."/>
            <person name="Iino T."/>
            <person name="Noda S."/>
            <person name="Hongoh Y."/>
            <person name="Hattori M."/>
            <person name="Ohkuma M."/>
        </authorList>
    </citation>
    <scope>NUCLEOTIDE SEQUENCE [LARGE SCALE GENOMIC DNA]</scope>
    <source>
        <strain evidence="11">JCM 15548</strain>
    </source>
</reference>
<dbReference type="PROSITE" id="PS50110">
    <property type="entry name" value="RESPONSE_REGULATORY"/>
    <property type="match status" value="1"/>
</dbReference>
<dbReference type="GO" id="GO:0009927">
    <property type="term" value="F:histidine phosphotransfer kinase activity"/>
    <property type="evidence" value="ECO:0007669"/>
    <property type="project" value="TreeGrafter"/>
</dbReference>
<organism evidence="11 12">
    <name type="scientific">Geofilum rubicundum JCM 15548</name>
    <dbReference type="NCBI Taxonomy" id="1236989"/>
    <lineage>
        <taxon>Bacteria</taxon>
        <taxon>Pseudomonadati</taxon>
        <taxon>Bacteroidota</taxon>
        <taxon>Bacteroidia</taxon>
        <taxon>Marinilabiliales</taxon>
        <taxon>Marinilabiliaceae</taxon>
        <taxon>Geofilum</taxon>
    </lineage>
</organism>
<dbReference type="Proteomes" id="UP000032900">
    <property type="component" value="Unassembled WGS sequence"/>
</dbReference>
<sequence>MSESRKAIPPAELSLLRKDGSQVSVFSSHTILNRDGNTPELYCVDLDLTKIKNAERLNRLQYNLIQASINTKNLEDLFESVKNELNSLIDVKNFLVAFYDEESGSLSAKVDNDEKDQIPEWPLEKSLSGYVIRQNKPVLLRKNEIKRLHEEGIIELFGTTPEVWLGVPLKVEGNILGTIVVQNYDNADVYDQTSVEIMELVAHELSIFIDRQRSEEKTNKLSRAVEQSSVSVVITNREGCIEYVNTFFTKLTGYRLEEAKGKNPNLLKSDHQSKAFYKELWATILSGNDWEGEILNKKKNGELYWVKTVISPIVSNEGVITHFVSIEQDISERKKMLEELVTAKEKAVESDRLKTRFLNNMSHEIRTPMNGIIGFSDMLDEPGLSEERRKYYSKIIQNSSHQLLRIIDDILEISTLETKQEKTIESEFCLNDFLMEIFSIFNLKSKERNIPLYLKKGWHDDQSYIISDKTKLNKIVSNLMENALKFTNEGYIELGYYIENENLKLYVKDTGIGISPKNHRKIFDRFSQEDREIANKHGGLGLGLSISKENAQLLGGDITLQSEKGQGSVFLITLPYKPADKSHTNKTGETVEDSEMNKPFTILIAEDEEVNYLFLEALFEANGDRNYQLIHAINGKEAVDICMENQKIDLVLMDIKMPVMNGHEAADKIKSKCPKLPIIAQTAYSTETDRQLALKHGCDDFISKPIHKEKLFNTIDKYLMGK</sequence>
<dbReference type="EMBL" id="BAZW01000018">
    <property type="protein sequence ID" value="GAO30111.1"/>
    <property type="molecule type" value="Genomic_DNA"/>
</dbReference>
<dbReference type="CDD" id="cd17546">
    <property type="entry name" value="REC_hyHK_CKI1_RcsC-like"/>
    <property type="match status" value="1"/>
</dbReference>
<dbReference type="InterPro" id="IPR000014">
    <property type="entry name" value="PAS"/>
</dbReference>
<dbReference type="PANTHER" id="PTHR43047:SF72">
    <property type="entry name" value="OSMOSENSING HISTIDINE PROTEIN KINASE SLN1"/>
    <property type="match status" value="1"/>
</dbReference>
<dbReference type="InterPro" id="IPR035965">
    <property type="entry name" value="PAS-like_dom_sf"/>
</dbReference>
<evidence type="ECO:0000256" key="3">
    <source>
        <dbReference type="ARBA" id="ARBA00022553"/>
    </source>
</evidence>
<dbReference type="Gene3D" id="3.30.450.20">
    <property type="entry name" value="PAS domain"/>
    <property type="match status" value="1"/>
</dbReference>
<feature type="domain" description="Response regulatory" evidence="8">
    <location>
        <begin position="601"/>
        <end position="719"/>
    </location>
</feature>
<dbReference type="InterPro" id="IPR001789">
    <property type="entry name" value="Sig_transdc_resp-reg_receiver"/>
</dbReference>
<evidence type="ECO:0000256" key="2">
    <source>
        <dbReference type="ARBA" id="ARBA00012438"/>
    </source>
</evidence>
<keyword evidence="3 6" id="KW-0597">Phosphoprotein</keyword>
<dbReference type="CDD" id="cd16922">
    <property type="entry name" value="HATPase_EvgS-ArcB-TorS-like"/>
    <property type="match status" value="1"/>
</dbReference>
<keyword evidence="12" id="KW-1185">Reference proteome</keyword>
<dbReference type="SMART" id="SM00387">
    <property type="entry name" value="HATPase_c"/>
    <property type="match status" value="1"/>
</dbReference>
<evidence type="ECO:0000259" key="9">
    <source>
        <dbReference type="PROSITE" id="PS50112"/>
    </source>
</evidence>
<evidence type="ECO:0000259" key="10">
    <source>
        <dbReference type="PROSITE" id="PS50113"/>
    </source>
</evidence>
<dbReference type="Pfam" id="PF02518">
    <property type="entry name" value="HATPase_c"/>
    <property type="match status" value="1"/>
</dbReference>
<dbReference type="PRINTS" id="PR00344">
    <property type="entry name" value="BCTRLSENSOR"/>
</dbReference>
<dbReference type="PANTHER" id="PTHR43047">
    <property type="entry name" value="TWO-COMPONENT HISTIDINE PROTEIN KINASE"/>
    <property type="match status" value="1"/>
</dbReference>
<name>A0A0E9LYA6_9BACT</name>
<feature type="modified residue" description="4-aspartylphosphate" evidence="6">
    <location>
        <position position="654"/>
    </location>
</feature>
<dbReference type="InterPro" id="IPR011006">
    <property type="entry name" value="CheY-like_superfamily"/>
</dbReference>
<dbReference type="Pfam" id="PF00512">
    <property type="entry name" value="HisKA"/>
    <property type="match status" value="1"/>
</dbReference>
<dbReference type="CDD" id="cd00082">
    <property type="entry name" value="HisKA"/>
    <property type="match status" value="1"/>
</dbReference>
<gene>
    <name evidence="11" type="ORF">JCM15548_12363</name>
</gene>
<dbReference type="InterPro" id="IPR036890">
    <property type="entry name" value="HATPase_C_sf"/>
</dbReference>
<evidence type="ECO:0000256" key="1">
    <source>
        <dbReference type="ARBA" id="ARBA00000085"/>
    </source>
</evidence>
<dbReference type="SUPFAM" id="SSF52172">
    <property type="entry name" value="CheY-like"/>
    <property type="match status" value="1"/>
</dbReference>
<dbReference type="InterPro" id="IPR005467">
    <property type="entry name" value="His_kinase_dom"/>
</dbReference>
<keyword evidence="5" id="KW-0418">Kinase</keyword>
<dbReference type="Gene3D" id="3.30.565.10">
    <property type="entry name" value="Histidine kinase-like ATPase, C-terminal domain"/>
    <property type="match status" value="1"/>
</dbReference>
<feature type="domain" description="PAS" evidence="9">
    <location>
        <begin position="217"/>
        <end position="263"/>
    </location>
</feature>
<dbReference type="Pfam" id="PF13185">
    <property type="entry name" value="GAF_2"/>
    <property type="match status" value="1"/>
</dbReference>
<evidence type="ECO:0000256" key="4">
    <source>
        <dbReference type="ARBA" id="ARBA00022679"/>
    </source>
</evidence>
<dbReference type="Gene3D" id="1.10.287.130">
    <property type="match status" value="1"/>
</dbReference>
<dbReference type="EC" id="2.7.13.3" evidence="2"/>
<dbReference type="PROSITE" id="PS50109">
    <property type="entry name" value="HIS_KIN"/>
    <property type="match status" value="1"/>
</dbReference>
<protein>
    <recommendedName>
        <fullName evidence="2">histidine kinase</fullName>
        <ecNumber evidence="2">2.7.13.3</ecNumber>
    </recommendedName>
</protein>
<dbReference type="Gene3D" id="3.40.50.2300">
    <property type="match status" value="1"/>
</dbReference>
<feature type="domain" description="PAC" evidence="10">
    <location>
        <begin position="288"/>
        <end position="342"/>
    </location>
</feature>
<evidence type="ECO:0000259" key="8">
    <source>
        <dbReference type="PROSITE" id="PS50110"/>
    </source>
</evidence>
<dbReference type="InterPro" id="IPR004358">
    <property type="entry name" value="Sig_transdc_His_kin-like_C"/>
</dbReference>
<feature type="domain" description="Histidine kinase" evidence="7">
    <location>
        <begin position="360"/>
        <end position="578"/>
    </location>
</feature>
<evidence type="ECO:0000313" key="11">
    <source>
        <dbReference type="EMBL" id="GAO30111.1"/>
    </source>
</evidence>
<dbReference type="SUPFAM" id="SSF55874">
    <property type="entry name" value="ATPase domain of HSP90 chaperone/DNA topoisomerase II/histidine kinase"/>
    <property type="match status" value="1"/>
</dbReference>
<dbReference type="InterPro" id="IPR000700">
    <property type="entry name" value="PAS-assoc_C"/>
</dbReference>
<accession>A0A0E9LYA6</accession>